<evidence type="ECO:0000256" key="5">
    <source>
        <dbReference type="ARBA" id="ARBA00023015"/>
    </source>
</evidence>
<dbReference type="Pfam" id="PF00155">
    <property type="entry name" value="Aminotran_1_2"/>
    <property type="match status" value="1"/>
</dbReference>
<keyword evidence="3" id="KW-0032">Aminotransferase</keyword>
<sequence length="469" mass="54437">MDLLSVHLDETISTPLYEQLYEFIKQEIVEERLPYGQKLPSKRKLANHLEVSQNTVETAFEQLVAEGYITSRPRKGFYVLAHGDLEFVEHSIKKEGPKFEKEPAILFDLSPNKIDTEAFPFSQWRRLNRQVIDEANHDLLLLGDPKGDKELREAIAHYVYHARGIDCDPDTIVVGAGIEVLMQQLLSLLPGSTVFGIEDPGYQLMVKLITHFGFLGRALGMSEEGVSIEAVRLLEPDYIYVTPSNHFPYGTVTSISRRNQLLQWVNEAENRFIIEDDYDSEFRYVGKTIPPMKKMDFNDRVIYLGSFSKSLIPSLRISYMILPKKLLEQYRNRLSFHHSTVSRIDQHVLARFIQEGYFEKHLNRMRKIYRRKFEFVQQLFEAYKPSIQLLGEQSGLHVVCEVRNGLTEEEIMKRAEQQKIKLYPISYYASKNAVVSHPQFVIGFAGMKEQEIEKAVQHLITIFQPQRYP</sequence>
<dbReference type="InterPro" id="IPR051446">
    <property type="entry name" value="HTH_trans_reg/aminotransferase"/>
</dbReference>
<evidence type="ECO:0000256" key="7">
    <source>
        <dbReference type="ARBA" id="ARBA00023163"/>
    </source>
</evidence>
<dbReference type="Pfam" id="PF00392">
    <property type="entry name" value="GntR"/>
    <property type="match status" value="1"/>
</dbReference>
<dbReference type="PANTHER" id="PTHR46577:SF1">
    <property type="entry name" value="HTH-TYPE TRANSCRIPTIONAL REGULATORY PROTEIN GABR"/>
    <property type="match status" value="1"/>
</dbReference>
<dbReference type="InterPro" id="IPR036388">
    <property type="entry name" value="WH-like_DNA-bd_sf"/>
</dbReference>
<dbReference type="InterPro" id="IPR015424">
    <property type="entry name" value="PyrdxlP-dep_Trfase"/>
</dbReference>
<feature type="domain" description="HTH gntR-type" evidence="8">
    <location>
        <begin position="14"/>
        <end position="82"/>
    </location>
</feature>
<evidence type="ECO:0000259" key="8">
    <source>
        <dbReference type="PROSITE" id="PS50949"/>
    </source>
</evidence>
<protein>
    <submittedName>
        <fullName evidence="9">GntR family transcriptional regulator</fullName>
    </submittedName>
</protein>
<evidence type="ECO:0000256" key="1">
    <source>
        <dbReference type="ARBA" id="ARBA00001933"/>
    </source>
</evidence>
<evidence type="ECO:0000313" key="9">
    <source>
        <dbReference type="EMBL" id="GGP07198.1"/>
    </source>
</evidence>
<dbReference type="PANTHER" id="PTHR46577">
    <property type="entry name" value="HTH-TYPE TRANSCRIPTIONAL REGULATORY PROTEIN GABR"/>
    <property type="match status" value="1"/>
</dbReference>
<dbReference type="CDD" id="cd07377">
    <property type="entry name" value="WHTH_GntR"/>
    <property type="match status" value="1"/>
</dbReference>
<keyword evidence="7" id="KW-0804">Transcription</keyword>
<dbReference type="SUPFAM" id="SSF53383">
    <property type="entry name" value="PLP-dependent transferases"/>
    <property type="match status" value="1"/>
</dbReference>
<dbReference type="EMBL" id="BMLW01000001">
    <property type="protein sequence ID" value="GGP07198.1"/>
    <property type="molecule type" value="Genomic_DNA"/>
</dbReference>
<dbReference type="Proteomes" id="UP000641206">
    <property type="component" value="Unassembled WGS sequence"/>
</dbReference>
<organism evidence="9 10">
    <name type="scientific">Oceanobacillus neutriphilus</name>
    <dbReference type="NCBI Taxonomy" id="531815"/>
    <lineage>
        <taxon>Bacteria</taxon>
        <taxon>Bacillati</taxon>
        <taxon>Bacillota</taxon>
        <taxon>Bacilli</taxon>
        <taxon>Bacillales</taxon>
        <taxon>Bacillaceae</taxon>
        <taxon>Oceanobacillus</taxon>
    </lineage>
</organism>
<dbReference type="InterPro" id="IPR000524">
    <property type="entry name" value="Tscrpt_reg_HTH_GntR"/>
</dbReference>
<comment type="cofactor">
    <cofactor evidence="1">
        <name>pyridoxal 5'-phosphate</name>
        <dbReference type="ChEBI" id="CHEBI:597326"/>
    </cofactor>
</comment>
<evidence type="ECO:0000256" key="6">
    <source>
        <dbReference type="ARBA" id="ARBA00023125"/>
    </source>
</evidence>
<name>A0ABQ2NP68_9BACI</name>
<evidence type="ECO:0000256" key="4">
    <source>
        <dbReference type="ARBA" id="ARBA00022898"/>
    </source>
</evidence>
<dbReference type="Gene3D" id="3.40.640.10">
    <property type="entry name" value="Type I PLP-dependent aspartate aminotransferase-like (Major domain)"/>
    <property type="match status" value="1"/>
</dbReference>
<gene>
    <name evidence="9" type="ORF">GCM10011346_02220</name>
</gene>
<dbReference type="InterPro" id="IPR004839">
    <property type="entry name" value="Aminotransferase_I/II_large"/>
</dbReference>
<evidence type="ECO:0000313" key="10">
    <source>
        <dbReference type="Proteomes" id="UP000641206"/>
    </source>
</evidence>
<keyword evidence="3" id="KW-0808">Transferase</keyword>
<comment type="caution">
    <text evidence="9">The sequence shown here is derived from an EMBL/GenBank/DDBJ whole genome shotgun (WGS) entry which is preliminary data.</text>
</comment>
<keyword evidence="4" id="KW-0663">Pyridoxal phosphate</keyword>
<dbReference type="InterPro" id="IPR015421">
    <property type="entry name" value="PyrdxlP-dep_Trfase_major"/>
</dbReference>
<keyword evidence="5" id="KW-0805">Transcription regulation</keyword>
<dbReference type="PRINTS" id="PR00035">
    <property type="entry name" value="HTHGNTR"/>
</dbReference>
<evidence type="ECO:0000256" key="3">
    <source>
        <dbReference type="ARBA" id="ARBA00022576"/>
    </source>
</evidence>
<dbReference type="RefSeq" id="WP_188732693.1">
    <property type="nucleotide sequence ID" value="NZ_BMLW01000001.1"/>
</dbReference>
<proteinExistence type="inferred from homology"/>
<evidence type="ECO:0000256" key="2">
    <source>
        <dbReference type="ARBA" id="ARBA00005384"/>
    </source>
</evidence>
<keyword evidence="6" id="KW-0238">DNA-binding</keyword>
<accession>A0ABQ2NP68</accession>
<dbReference type="InterPro" id="IPR036390">
    <property type="entry name" value="WH_DNA-bd_sf"/>
</dbReference>
<keyword evidence="10" id="KW-1185">Reference proteome</keyword>
<comment type="similarity">
    <text evidence="2">In the C-terminal section; belongs to the class-I pyridoxal-phosphate-dependent aminotransferase family.</text>
</comment>
<dbReference type="PROSITE" id="PS50949">
    <property type="entry name" value="HTH_GNTR"/>
    <property type="match status" value="1"/>
</dbReference>
<reference evidence="10" key="1">
    <citation type="journal article" date="2019" name="Int. J. Syst. Evol. Microbiol.">
        <title>The Global Catalogue of Microorganisms (GCM) 10K type strain sequencing project: providing services to taxonomists for standard genome sequencing and annotation.</title>
        <authorList>
            <consortium name="The Broad Institute Genomics Platform"/>
            <consortium name="The Broad Institute Genome Sequencing Center for Infectious Disease"/>
            <person name="Wu L."/>
            <person name="Ma J."/>
        </authorList>
    </citation>
    <scope>NUCLEOTIDE SEQUENCE [LARGE SCALE GENOMIC DNA]</scope>
    <source>
        <strain evidence="10">CGMCC 1.7693</strain>
    </source>
</reference>
<dbReference type="SMART" id="SM00345">
    <property type="entry name" value="HTH_GNTR"/>
    <property type="match status" value="1"/>
</dbReference>
<dbReference type="SUPFAM" id="SSF46785">
    <property type="entry name" value="Winged helix' DNA-binding domain"/>
    <property type="match status" value="1"/>
</dbReference>
<dbReference type="CDD" id="cd00609">
    <property type="entry name" value="AAT_like"/>
    <property type="match status" value="1"/>
</dbReference>
<dbReference type="Gene3D" id="1.10.10.10">
    <property type="entry name" value="Winged helix-like DNA-binding domain superfamily/Winged helix DNA-binding domain"/>
    <property type="match status" value="1"/>
</dbReference>